<feature type="domain" description="Bacterial sugar transferase" evidence="4">
    <location>
        <begin position="405"/>
        <end position="598"/>
    </location>
</feature>
<dbReference type="Gene3D" id="3.90.550.10">
    <property type="entry name" value="Spore Coat Polysaccharide Biosynthesis Protein SpsA, Chain A"/>
    <property type="match status" value="1"/>
</dbReference>
<reference evidence="6" key="1">
    <citation type="journal article" date="2019" name="Int. J. Syst. Evol. Microbiol.">
        <title>The Global Catalogue of Microorganisms (GCM) 10K type strain sequencing project: providing services to taxonomists for standard genome sequencing and annotation.</title>
        <authorList>
            <consortium name="The Broad Institute Genomics Platform"/>
            <consortium name="The Broad Institute Genome Sequencing Center for Infectious Disease"/>
            <person name="Wu L."/>
            <person name="Ma J."/>
        </authorList>
    </citation>
    <scope>NUCLEOTIDE SEQUENCE [LARGE SCALE GENOMIC DNA]</scope>
    <source>
        <strain evidence="6">CGMCC 1.15394</strain>
    </source>
</reference>
<dbReference type="SUPFAM" id="SSF53448">
    <property type="entry name" value="Nucleotide-diphospho-sugar transferases"/>
    <property type="match status" value="1"/>
</dbReference>
<evidence type="ECO:0000256" key="1">
    <source>
        <dbReference type="ARBA" id="ARBA00006464"/>
    </source>
</evidence>
<keyword evidence="2" id="KW-0472">Membrane</keyword>
<feature type="transmembrane region" description="Helical" evidence="2">
    <location>
        <begin position="330"/>
        <end position="348"/>
    </location>
</feature>
<evidence type="ECO:0000259" key="3">
    <source>
        <dbReference type="Pfam" id="PF00535"/>
    </source>
</evidence>
<dbReference type="RefSeq" id="WP_188731280.1">
    <property type="nucleotide sequence ID" value="NZ_BMIT01000024.1"/>
</dbReference>
<keyword evidence="2" id="KW-1133">Transmembrane helix</keyword>
<sequence>MTILTTLFVILLCVALYHHIGYPLLLKCVSTKKVKQIKPAQYDENTLPNIAVLMCAYNEQAHIAEKLHNLASLVYDTNHYTIHVYFDGCTDKSYQQALKAQQVLHKQGVKCFFHFRDENQGKVQGLNTLMGVAKYHNDILLFTDVSALLSIDALDKVAHQFSDPKVAISTGVYTLDENAPDAQKAYWQYQNKVKKSESNLGAVIGVPGAMFAMRAEYACELEKNTINDDFVLSMKALSKGGKAIVDEEVVIYERECDEQSEDYKRRVRVGAGNWQQIKALLLLLNPRLGWTCLNFFSHKVLRGVMPVILAGIYACVFIEALVLQSLWSELIATGILSLHTVQAIKTLFEIKKHIPIVDKVNYILNSYFLALWGIIRYEQGYFNNPWQRVKTASKKPTKSIIKIIKRSLDITGALFALSLVWPVCLIAALAIKLTSKGPIIFKQLRVGESSDDFVELFYVYKFRSMVVDAESRSGAVWASKDDPRITAVGRFMRKTRIDELPQLINVLKGEMSLIGPRPERPVFYGKLEKDIPYFCQRTYGVKPGISGLAQVMNGYDETIDDARSKIGWDYAYSLSMSSPRAWAKLEFSIVLKTLQVVFTGKGQ</sequence>
<dbReference type="PANTHER" id="PTHR30576:SF0">
    <property type="entry name" value="UNDECAPRENYL-PHOSPHATE N-ACETYLGALACTOSAMINYL 1-PHOSPHATE TRANSFERASE-RELATED"/>
    <property type="match status" value="1"/>
</dbReference>
<dbReference type="Proteomes" id="UP000638462">
    <property type="component" value="Unassembled WGS sequence"/>
</dbReference>
<dbReference type="Pfam" id="PF02397">
    <property type="entry name" value="Bac_transf"/>
    <property type="match status" value="1"/>
</dbReference>
<name>A0ABQ1U5U1_9GAMM</name>
<dbReference type="InterPro" id="IPR003362">
    <property type="entry name" value="Bact_transf"/>
</dbReference>
<dbReference type="InterPro" id="IPR029044">
    <property type="entry name" value="Nucleotide-diphossugar_trans"/>
</dbReference>
<feature type="transmembrane region" description="Helical" evidence="2">
    <location>
        <begin position="410"/>
        <end position="431"/>
    </location>
</feature>
<feature type="transmembrane region" description="Helical" evidence="2">
    <location>
        <begin position="303"/>
        <end position="324"/>
    </location>
</feature>
<organism evidence="5 6">
    <name type="scientific">Pseudoalteromonas gelatinilytica</name>
    <dbReference type="NCBI Taxonomy" id="1703256"/>
    <lineage>
        <taxon>Bacteria</taxon>
        <taxon>Pseudomonadati</taxon>
        <taxon>Pseudomonadota</taxon>
        <taxon>Gammaproteobacteria</taxon>
        <taxon>Alteromonadales</taxon>
        <taxon>Pseudoalteromonadaceae</taxon>
        <taxon>Pseudoalteromonas</taxon>
    </lineage>
</organism>
<keyword evidence="2" id="KW-0812">Transmembrane</keyword>
<dbReference type="PANTHER" id="PTHR30576">
    <property type="entry name" value="COLANIC BIOSYNTHESIS UDP-GLUCOSE LIPID CARRIER TRANSFERASE"/>
    <property type="match status" value="1"/>
</dbReference>
<evidence type="ECO:0000256" key="2">
    <source>
        <dbReference type="SAM" id="Phobius"/>
    </source>
</evidence>
<accession>A0ABQ1U5U1</accession>
<feature type="domain" description="Glycosyltransferase 2-like" evidence="3">
    <location>
        <begin position="52"/>
        <end position="217"/>
    </location>
</feature>
<proteinExistence type="inferred from homology"/>
<evidence type="ECO:0000313" key="5">
    <source>
        <dbReference type="EMBL" id="GGF11428.1"/>
    </source>
</evidence>
<dbReference type="Pfam" id="PF00535">
    <property type="entry name" value="Glycos_transf_2"/>
    <property type="match status" value="1"/>
</dbReference>
<comment type="caution">
    <text evidence="5">The sequence shown here is derived from an EMBL/GenBank/DDBJ whole genome shotgun (WGS) entry which is preliminary data.</text>
</comment>
<evidence type="ECO:0000259" key="4">
    <source>
        <dbReference type="Pfam" id="PF02397"/>
    </source>
</evidence>
<keyword evidence="6" id="KW-1185">Reference proteome</keyword>
<feature type="transmembrane region" description="Helical" evidence="2">
    <location>
        <begin position="6"/>
        <end position="26"/>
    </location>
</feature>
<protein>
    <recommendedName>
        <fullName evidence="7">Adhesion protein</fullName>
    </recommendedName>
</protein>
<evidence type="ECO:0000313" key="6">
    <source>
        <dbReference type="Proteomes" id="UP000638462"/>
    </source>
</evidence>
<dbReference type="EMBL" id="BMIT01000024">
    <property type="protein sequence ID" value="GGF11428.1"/>
    <property type="molecule type" value="Genomic_DNA"/>
</dbReference>
<comment type="similarity">
    <text evidence="1">Belongs to the bacterial sugar transferase family.</text>
</comment>
<gene>
    <name evidence="5" type="ORF">GCM10008027_40290</name>
</gene>
<dbReference type="InterPro" id="IPR001173">
    <property type="entry name" value="Glyco_trans_2-like"/>
</dbReference>
<evidence type="ECO:0008006" key="7">
    <source>
        <dbReference type="Google" id="ProtNLM"/>
    </source>
</evidence>
<dbReference type="CDD" id="cd06439">
    <property type="entry name" value="CESA_like_1"/>
    <property type="match status" value="1"/>
</dbReference>